<reference evidence="2 3" key="1">
    <citation type="journal article" date="2019" name="Int. J. Syst. Evol. Microbiol.">
        <title>The Global Catalogue of Microorganisms (GCM) 10K type strain sequencing project: providing services to taxonomists for standard genome sequencing and annotation.</title>
        <authorList>
            <consortium name="The Broad Institute Genomics Platform"/>
            <consortium name="The Broad Institute Genome Sequencing Center for Infectious Disease"/>
            <person name="Wu L."/>
            <person name="Ma J."/>
        </authorList>
    </citation>
    <scope>NUCLEOTIDE SEQUENCE [LARGE SCALE GENOMIC DNA]</scope>
    <source>
        <strain evidence="2 3">JCM 4524</strain>
    </source>
</reference>
<evidence type="ECO:0000313" key="2">
    <source>
        <dbReference type="EMBL" id="GAA2629789.1"/>
    </source>
</evidence>
<protein>
    <recommendedName>
        <fullName evidence="4">Lipoprotein</fullName>
    </recommendedName>
</protein>
<dbReference type="Proteomes" id="UP001500151">
    <property type="component" value="Unassembled WGS sequence"/>
</dbReference>
<evidence type="ECO:0000256" key="1">
    <source>
        <dbReference type="SAM" id="SignalP"/>
    </source>
</evidence>
<feature type="chain" id="PRO_5045902774" description="Lipoprotein" evidence="1">
    <location>
        <begin position="22"/>
        <end position="102"/>
    </location>
</feature>
<dbReference type="RefSeq" id="WP_344389188.1">
    <property type="nucleotide sequence ID" value="NZ_BAAASJ010000022.1"/>
</dbReference>
<keyword evidence="3" id="KW-1185">Reference proteome</keyword>
<name>A0ABN3QLQ9_9ACTN</name>
<evidence type="ECO:0008006" key="4">
    <source>
        <dbReference type="Google" id="ProtNLM"/>
    </source>
</evidence>
<proteinExistence type="predicted"/>
<dbReference type="EMBL" id="BAAASJ010000022">
    <property type="protein sequence ID" value="GAA2629789.1"/>
    <property type="molecule type" value="Genomic_DNA"/>
</dbReference>
<sequence length="102" mass="10321">MKRLWGVGVAVATGAAALLLAGCSAPTDYSEVVTFTDEHGRACTAAVVVDQSYARTPGLVVDERAPGPAQCAPRRGADPSVPSAPIEVVRVLLAACETDGAA</sequence>
<evidence type="ECO:0000313" key="3">
    <source>
        <dbReference type="Proteomes" id="UP001500151"/>
    </source>
</evidence>
<feature type="signal peptide" evidence="1">
    <location>
        <begin position="1"/>
        <end position="21"/>
    </location>
</feature>
<accession>A0ABN3QLQ9</accession>
<keyword evidence="1" id="KW-0732">Signal</keyword>
<organism evidence="2 3">
    <name type="scientific">Streptomyces vastus</name>
    <dbReference type="NCBI Taxonomy" id="285451"/>
    <lineage>
        <taxon>Bacteria</taxon>
        <taxon>Bacillati</taxon>
        <taxon>Actinomycetota</taxon>
        <taxon>Actinomycetes</taxon>
        <taxon>Kitasatosporales</taxon>
        <taxon>Streptomycetaceae</taxon>
        <taxon>Streptomyces</taxon>
    </lineage>
</organism>
<gene>
    <name evidence="2" type="ORF">GCM10010307_20910</name>
</gene>
<comment type="caution">
    <text evidence="2">The sequence shown here is derived from an EMBL/GenBank/DDBJ whole genome shotgun (WGS) entry which is preliminary data.</text>
</comment>
<dbReference type="PROSITE" id="PS51257">
    <property type="entry name" value="PROKAR_LIPOPROTEIN"/>
    <property type="match status" value="1"/>
</dbReference>